<dbReference type="RefSeq" id="WP_044180763.1">
    <property type="nucleotide sequence ID" value="NZ_JMCB01000001.1"/>
</dbReference>
<evidence type="ECO:0000313" key="1">
    <source>
        <dbReference type="EMBL" id="KFE71942.1"/>
    </source>
</evidence>
<dbReference type="InterPro" id="IPR036380">
    <property type="entry name" value="Isochorismatase-like_sf"/>
</dbReference>
<keyword evidence="1" id="KW-0378">Hydrolase</keyword>
<dbReference type="Proteomes" id="UP000028725">
    <property type="component" value="Unassembled WGS sequence"/>
</dbReference>
<dbReference type="PANTHER" id="PTHR43559">
    <property type="entry name" value="HYDROLASE YCAC-RELATED"/>
    <property type="match status" value="1"/>
</dbReference>
<dbReference type="GO" id="GO:0016787">
    <property type="term" value="F:hydrolase activity"/>
    <property type="evidence" value="ECO:0007669"/>
    <property type="project" value="UniProtKB-KW"/>
</dbReference>
<dbReference type="EMBL" id="JMCB01000001">
    <property type="protein sequence ID" value="KFE71942.1"/>
    <property type="molecule type" value="Genomic_DNA"/>
</dbReference>
<proteinExistence type="predicted"/>
<accession>A0A085WW79</accession>
<name>A0A085WW79_9BACT</name>
<gene>
    <name evidence="1" type="ORF">DB31_0203</name>
</gene>
<dbReference type="PANTHER" id="PTHR43559:SF3">
    <property type="entry name" value="HYDROLASE YCAC-RELATED"/>
    <property type="match status" value="1"/>
</dbReference>
<protein>
    <submittedName>
        <fullName evidence="1">Hydrolase</fullName>
    </submittedName>
</protein>
<dbReference type="STRING" id="394096.DB31_0203"/>
<dbReference type="InterPro" id="IPR053152">
    <property type="entry name" value="Hydrolase_YcaC-like"/>
</dbReference>
<organism evidence="1 2">
    <name type="scientific">Hyalangium minutum</name>
    <dbReference type="NCBI Taxonomy" id="394096"/>
    <lineage>
        <taxon>Bacteria</taxon>
        <taxon>Pseudomonadati</taxon>
        <taxon>Myxococcota</taxon>
        <taxon>Myxococcia</taxon>
        <taxon>Myxococcales</taxon>
        <taxon>Cystobacterineae</taxon>
        <taxon>Archangiaceae</taxon>
        <taxon>Hyalangium</taxon>
    </lineage>
</organism>
<sequence length="69" mass="7571">MEAHEVAIQRMVHVGAVPLTTGVFASELQRDWARTVTVEGLAELVIDHMGSVGTSYAWEQQLLNTPPPK</sequence>
<keyword evidence="2" id="KW-1185">Reference proteome</keyword>
<comment type="caution">
    <text evidence="1">The sequence shown here is derived from an EMBL/GenBank/DDBJ whole genome shotgun (WGS) entry which is preliminary data.</text>
</comment>
<dbReference type="AlphaFoldDB" id="A0A085WW79"/>
<evidence type="ECO:0000313" key="2">
    <source>
        <dbReference type="Proteomes" id="UP000028725"/>
    </source>
</evidence>
<reference evidence="1 2" key="1">
    <citation type="submission" date="2014-04" db="EMBL/GenBank/DDBJ databases">
        <title>Genome assembly of Hyalangium minutum DSM 14724.</title>
        <authorList>
            <person name="Sharma G."/>
            <person name="Subramanian S."/>
        </authorList>
    </citation>
    <scope>NUCLEOTIDE SEQUENCE [LARGE SCALE GENOMIC DNA]</scope>
    <source>
        <strain evidence="1 2">DSM 14724</strain>
    </source>
</reference>
<dbReference type="Gene3D" id="3.40.50.850">
    <property type="entry name" value="Isochorismatase-like"/>
    <property type="match status" value="1"/>
</dbReference>